<dbReference type="EMBL" id="AP022607">
    <property type="protein sequence ID" value="BBZ15064.1"/>
    <property type="molecule type" value="Genomic_DNA"/>
</dbReference>
<proteinExistence type="predicted"/>
<feature type="transmembrane region" description="Helical" evidence="1">
    <location>
        <begin position="31"/>
        <end position="56"/>
    </location>
</feature>
<reference evidence="2 3" key="1">
    <citation type="journal article" date="2019" name="Emerg. Microbes Infect.">
        <title>Comprehensive subspecies identification of 175 nontuberculous mycobacteria species based on 7547 genomic profiles.</title>
        <authorList>
            <person name="Matsumoto Y."/>
            <person name="Kinjo T."/>
            <person name="Motooka D."/>
            <person name="Nabeya D."/>
            <person name="Jung N."/>
            <person name="Uechi K."/>
            <person name="Horii T."/>
            <person name="Iida T."/>
            <person name="Fujita J."/>
            <person name="Nakamura S."/>
        </authorList>
    </citation>
    <scope>NUCLEOTIDE SEQUENCE [LARGE SCALE GENOMIC DNA]</scope>
    <source>
        <strain evidence="2 3">JCM 12687</strain>
        <plasmid evidence="2">pJCM12687</plasmid>
    </source>
</reference>
<protein>
    <recommendedName>
        <fullName evidence="4">PH domain-containing protein</fullName>
    </recommendedName>
</protein>
<dbReference type="RefSeq" id="WP_139799569.1">
    <property type="nucleotide sequence ID" value="NZ_AP022607.1"/>
</dbReference>
<organism evidence="2 3">
    <name type="scientific">Mycobacterium branderi</name>
    <dbReference type="NCBI Taxonomy" id="43348"/>
    <lineage>
        <taxon>Bacteria</taxon>
        <taxon>Bacillati</taxon>
        <taxon>Actinomycetota</taxon>
        <taxon>Actinomycetes</taxon>
        <taxon>Mycobacteriales</taxon>
        <taxon>Mycobacteriaceae</taxon>
        <taxon>Mycobacterium</taxon>
    </lineage>
</organism>
<keyword evidence="1" id="KW-1133">Transmembrane helix</keyword>
<sequence>MTQADQPPAAVPPVQHRWTARKGDAHHFARVLALQTILSTTILLYAVMPVAAAAAGIVMGKIYLVLIGVITLLTVLAMVYGMAYFVLHAKMGDGAMWVSGLNEHGLTVGPTGEPTFWPYSNIAAVIPRGDAVVLKTRNTKQKKVLSVLPSALLPPEAIDYIRAHQR</sequence>
<evidence type="ECO:0000256" key="1">
    <source>
        <dbReference type="SAM" id="Phobius"/>
    </source>
</evidence>
<keyword evidence="1" id="KW-0812">Transmembrane</keyword>
<evidence type="ECO:0000313" key="2">
    <source>
        <dbReference type="EMBL" id="BBZ15064.1"/>
    </source>
</evidence>
<evidence type="ECO:0008006" key="4">
    <source>
        <dbReference type="Google" id="ProtNLM"/>
    </source>
</evidence>
<evidence type="ECO:0000313" key="3">
    <source>
        <dbReference type="Proteomes" id="UP000467379"/>
    </source>
</evidence>
<geneLocation type="plasmid" evidence="2 3">
    <name>pJCM12687</name>
</geneLocation>
<name>A0ABM7KVC8_9MYCO</name>
<accession>A0ABM7KVC8</accession>
<keyword evidence="1" id="KW-0472">Membrane</keyword>
<gene>
    <name evidence="2" type="ORF">MBRA_52590</name>
</gene>
<dbReference type="Proteomes" id="UP000467379">
    <property type="component" value="Plasmid pJCM12687"/>
</dbReference>
<feature type="transmembrane region" description="Helical" evidence="1">
    <location>
        <begin position="62"/>
        <end position="87"/>
    </location>
</feature>
<keyword evidence="2" id="KW-0614">Plasmid</keyword>
<keyword evidence="3" id="KW-1185">Reference proteome</keyword>